<protein>
    <submittedName>
        <fullName evidence="1">Phage portal protein</fullName>
    </submittedName>
</protein>
<name>A0A1U9KV00_9PROT</name>
<dbReference type="GO" id="GO:0019068">
    <property type="term" value="P:virion assembly"/>
    <property type="evidence" value="ECO:0007669"/>
    <property type="project" value="InterPro"/>
</dbReference>
<dbReference type="Pfam" id="PF05136">
    <property type="entry name" value="Phage_portal_2"/>
    <property type="match status" value="1"/>
</dbReference>
<dbReference type="AlphaFoldDB" id="A0A1U9KV00"/>
<accession>A0A1U9KV00</accession>
<dbReference type="KEGG" id="nch:A0U93_10280"/>
<keyword evidence="2" id="KW-1185">Reference proteome</keyword>
<dbReference type="InterPro" id="IPR006429">
    <property type="entry name" value="Phage_lambda_portal"/>
</dbReference>
<dbReference type="STRING" id="320497.A0U93_10280"/>
<dbReference type="Proteomes" id="UP000188604">
    <property type="component" value="Chromosome"/>
</dbReference>
<gene>
    <name evidence="1" type="ORF">A0U93_10280</name>
</gene>
<dbReference type="GO" id="GO:0005198">
    <property type="term" value="F:structural molecule activity"/>
    <property type="evidence" value="ECO:0007669"/>
    <property type="project" value="InterPro"/>
</dbReference>
<dbReference type="EMBL" id="CP014691">
    <property type="protein sequence ID" value="AQS89440.1"/>
    <property type="molecule type" value="Genomic_DNA"/>
</dbReference>
<dbReference type="NCBIfam" id="TIGR01539">
    <property type="entry name" value="portal_lambda"/>
    <property type="match status" value="1"/>
</dbReference>
<sequence>MGGMGGPFAYDAANMFGAETADWNPWLRSPDAEINIDRDRMAARSRDLFRNDGWARGSVTRITDNVVGAQFRLVSNPDYRALRFRHGSAFDAVWAKEFRQAMEAEWRMWSENSQLFCDAAQKLTVTQMFRLAFMHQMKDGEALAVLRWMPENIEMGADYATTLQLIHPDRLSNPFQQMDTHSLRGGVEINNDGAPIAYHVRQAHQFDYFDAIQSMTWDRLPRFTPWGRPVVVHSYDFDDAGQHRGLSAFIPVLSRFKMLANYDKAELQQALIQTIFATFIQSPYDPEDVENALSDGELSQYQKMRQEWHSENKLTLGGARIPVMPPGEEVKTVSATRPNSGFDAFQGTFLRNLAAGIGTSAEQLSMDYSKTNYSSSRSSMLEIWKTMHRRRNDFAVSLANPIYSGFAEEVFDQKRVPLPRNAPDFLDGKTAYTRCSWIGPGRGWVDPVSERQGAVIGLDAGFNTLERECAEQGLDYEEVLDQRQVERQMMAERNLPYPQWAMGSPMNQATKKPDAE</sequence>
<evidence type="ECO:0000313" key="2">
    <source>
        <dbReference type="Proteomes" id="UP000188604"/>
    </source>
</evidence>
<reference evidence="1 2" key="1">
    <citation type="submission" date="2016-03" db="EMBL/GenBank/DDBJ databases">
        <title>Acetic acid bacteria sequencing.</title>
        <authorList>
            <person name="Brandt J."/>
            <person name="Jakob F."/>
            <person name="Vogel R.F."/>
        </authorList>
    </citation>
    <scope>NUCLEOTIDE SEQUENCE [LARGE SCALE GENOMIC DNA]</scope>
    <source>
        <strain evidence="1 2">NBRC 101099</strain>
    </source>
</reference>
<organism evidence="1 2">
    <name type="scientific">Neoasaia chiangmaiensis</name>
    <dbReference type="NCBI Taxonomy" id="320497"/>
    <lineage>
        <taxon>Bacteria</taxon>
        <taxon>Pseudomonadati</taxon>
        <taxon>Pseudomonadota</taxon>
        <taxon>Alphaproteobacteria</taxon>
        <taxon>Acetobacterales</taxon>
        <taxon>Acetobacteraceae</taxon>
        <taxon>Neoasaia</taxon>
    </lineage>
</organism>
<proteinExistence type="predicted"/>
<evidence type="ECO:0000313" key="1">
    <source>
        <dbReference type="EMBL" id="AQS89440.1"/>
    </source>
</evidence>